<feature type="domain" description="Response regulatory" evidence="6">
    <location>
        <begin position="1"/>
        <end position="111"/>
    </location>
</feature>
<gene>
    <name evidence="8" type="ORF">GGD56_001250</name>
</gene>
<dbReference type="Gene3D" id="6.10.250.690">
    <property type="match status" value="1"/>
</dbReference>
<evidence type="ECO:0000313" key="8">
    <source>
        <dbReference type="EMBL" id="MBB4227430.1"/>
    </source>
</evidence>
<sequence>MEDNADLAAWLAKALRQTQYTVDIAADGLDAEHMLRLATYSAVILDLSLPKLDGMTVLKQLRRTGNKVPVIILTANASLEGRVAGLDSGADDYLAKPFEIAELEARIRAVIRRGHDVAAPQIAVGDLVLDGRTRQFSLSGQALQLTPREHAVLEHLIMKAGVTVTKASLSEGVFGFDDVADPSAIEIYVHRLRKKLEGSSIQIVTLRGLGYLLRHV</sequence>
<keyword evidence="2 5" id="KW-0238">DNA-binding</keyword>
<keyword evidence="3" id="KW-0804">Transcription</keyword>
<dbReference type="InterPro" id="IPR001789">
    <property type="entry name" value="Sig_transdc_resp-reg_receiver"/>
</dbReference>
<evidence type="ECO:0000259" key="7">
    <source>
        <dbReference type="PROSITE" id="PS51755"/>
    </source>
</evidence>
<dbReference type="PANTHER" id="PTHR48111:SF67">
    <property type="entry name" value="TRANSCRIPTIONAL REGULATORY PROTEIN TCTD"/>
    <property type="match status" value="1"/>
</dbReference>
<dbReference type="CDD" id="cd17624">
    <property type="entry name" value="REC_OmpR_PmrA-like"/>
    <property type="match status" value="1"/>
</dbReference>
<dbReference type="SMART" id="SM00862">
    <property type="entry name" value="Trans_reg_C"/>
    <property type="match status" value="1"/>
</dbReference>
<feature type="DNA-binding region" description="OmpR/PhoB-type" evidence="5">
    <location>
        <begin position="119"/>
        <end position="215"/>
    </location>
</feature>
<evidence type="ECO:0000256" key="5">
    <source>
        <dbReference type="PROSITE-ProRule" id="PRU01091"/>
    </source>
</evidence>
<dbReference type="InterPro" id="IPR001867">
    <property type="entry name" value="OmpR/PhoB-type_DNA-bd"/>
</dbReference>
<organism evidence="8 9">
    <name type="scientific">Rhizobium mongolense</name>
    <dbReference type="NCBI Taxonomy" id="57676"/>
    <lineage>
        <taxon>Bacteria</taxon>
        <taxon>Pseudomonadati</taxon>
        <taxon>Pseudomonadota</taxon>
        <taxon>Alphaproteobacteria</taxon>
        <taxon>Hyphomicrobiales</taxon>
        <taxon>Rhizobiaceae</taxon>
        <taxon>Rhizobium/Agrobacterium group</taxon>
        <taxon>Rhizobium</taxon>
    </lineage>
</organism>
<keyword evidence="9" id="KW-1185">Reference proteome</keyword>
<dbReference type="Gene3D" id="3.40.50.2300">
    <property type="match status" value="1"/>
</dbReference>
<dbReference type="InterPro" id="IPR039420">
    <property type="entry name" value="WalR-like"/>
</dbReference>
<accession>A0ABR6IHT9</accession>
<protein>
    <submittedName>
        <fullName evidence="8">Two-component system response regulator TctD</fullName>
    </submittedName>
</protein>
<dbReference type="PROSITE" id="PS51755">
    <property type="entry name" value="OMPR_PHOB"/>
    <property type="match status" value="1"/>
</dbReference>
<proteinExistence type="predicted"/>
<evidence type="ECO:0000313" key="9">
    <source>
        <dbReference type="Proteomes" id="UP000551353"/>
    </source>
</evidence>
<dbReference type="Pfam" id="PF00072">
    <property type="entry name" value="Response_reg"/>
    <property type="match status" value="1"/>
</dbReference>
<dbReference type="Gene3D" id="1.10.10.10">
    <property type="entry name" value="Winged helix-like DNA-binding domain superfamily/Winged helix DNA-binding domain"/>
    <property type="match status" value="1"/>
</dbReference>
<evidence type="ECO:0000256" key="2">
    <source>
        <dbReference type="ARBA" id="ARBA00023125"/>
    </source>
</evidence>
<feature type="modified residue" description="4-aspartylphosphate" evidence="4">
    <location>
        <position position="46"/>
    </location>
</feature>
<dbReference type="InterPro" id="IPR011006">
    <property type="entry name" value="CheY-like_superfamily"/>
</dbReference>
<dbReference type="SMART" id="SM00448">
    <property type="entry name" value="REC"/>
    <property type="match status" value="1"/>
</dbReference>
<keyword evidence="1" id="KW-0805">Transcription regulation</keyword>
<evidence type="ECO:0000256" key="1">
    <source>
        <dbReference type="ARBA" id="ARBA00023015"/>
    </source>
</evidence>
<dbReference type="Proteomes" id="UP000551353">
    <property type="component" value="Unassembled WGS sequence"/>
</dbReference>
<comment type="caution">
    <text evidence="8">The sequence shown here is derived from an EMBL/GenBank/DDBJ whole genome shotgun (WGS) entry which is preliminary data.</text>
</comment>
<dbReference type="Pfam" id="PF00486">
    <property type="entry name" value="Trans_reg_C"/>
    <property type="match status" value="1"/>
</dbReference>
<evidence type="ECO:0000256" key="3">
    <source>
        <dbReference type="ARBA" id="ARBA00023163"/>
    </source>
</evidence>
<dbReference type="SUPFAM" id="SSF52172">
    <property type="entry name" value="CheY-like"/>
    <property type="match status" value="1"/>
</dbReference>
<dbReference type="InterPro" id="IPR036388">
    <property type="entry name" value="WH-like_DNA-bd_sf"/>
</dbReference>
<dbReference type="EMBL" id="JACIFX010000001">
    <property type="protein sequence ID" value="MBB4227430.1"/>
    <property type="molecule type" value="Genomic_DNA"/>
</dbReference>
<feature type="domain" description="OmpR/PhoB-type" evidence="7">
    <location>
        <begin position="119"/>
        <end position="215"/>
    </location>
</feature>
<dbReference type="CDD" id="cd00383">
    <property type="entry name" value="trans_reg_C"/>
    <property type="match status" value="1"/>
</dbReference>
<dbReference type="PROSITE" id="PS50110">
    <property type="entry name" value="RESPONSE_REGULATORY"/>
    <property type="match status" value="1"/>
</dbReference>
<evidence type="ECO:0000259" key="6">
    <source>
        <dbReference type="PROSITE" id="PS50110"/>
    </source>
</evidence>
<evidence type="ECO:0000256" key="4">
    <source>
        <dbReference type="PROSITE-ProRule" id="PRU00169"/>
    </source>
</evidence>
<keyword evidence="4" id="KW-0597">Phosphoprotein</keyword>
<dbReference type="PANTHER" id="PTHR48111">
    <property type="entry name" value="REGULATOR OF RPOS"/>
    <property type="match status" value="1"/>
</dbReference>
<reference evidence="8 9" key="1">
    <citation type="submission" date="2020-08" db="EMBL/GenBank/DDBJ databases">
        <title>Genomic Encyclopedia of Type Strains, Phase IV (KMG-V): Genome sequencing to study the core and pangenomes of soil and plant-associated prokaryotes.</title>
        <authorList>
            <person name="Whitman W."/>
        </authorList>
    </citation>
    <scope>NUCLEOTIDE SEQUENCE [LARGE SCALE GENOMIC DNA]</scope>
    <source>
        <strain evidence="8 9">SEMIA 4087</strain>
    </source>
</reference>
<name>A0ABR6IHT9_9HYPH</name>